<feature type="compositionally biased region" description="Gly residues" evidence="1">
    <location>
        <begin position="773"/>
        <end position="788"/>
    </location>
</feature>
<keyword evidence="3" id="KW-0255">Endonuclease</keyword>
<organism evidence="3 4">
    <name type="scientific">Alloalcanivorax gelatiniphagus</name>
    <dbReference type="NCBI Taxonomy" id="1194167"/>
    <lineage>
        <taxon>Bacteria</taxon>
        <taxon>Pseudomonadati</taxon>
        <taxon>Pseudomonadota</taxon>
        <taxon>Gammaproteobacteria</taxon>
        <taxon>Oceanospirillales</taxon>
        <taxon>Alcanivoracaceae</taxon>
        <taxon>Alloalcanivorax</taxon>
    </lineage>
</organism>
<proteinExistence type="predicted"/>
<evidence type="ECO:0000313" key="3">
    <source>
        <dbReference type="EMBL" id="TMW11480.1"/>
    </source>
</evidence>
<dbReference type="SUPFAM" id="SSF56219">
    <property type="entry name" value="DNase I-like"/>
    <property type="match status" value="1"/>
</dbReference>
<comment type="caution">
    <text evidence="3">The sequence shown here is derived from an EMBL/GenBank/DDBJ whole genome shotgun (WGS) entry which is preliminary data.</text>
</comment>
<dbReference type="PROSITE" id="PS51257">
    <property type="entry name" value="PROKAR_LIPOPROTEIN"/>
    <property type="match status" value="1"/>
</dbReference>
<evidence type="ECO:0000259" key="2">
    <source>
        <dbReference type="PROSITE" id="PS51841"/>
    </source>
</evidence>
<dbReference type="InterPro" id="IPR047971">
    <property type="entry name" value="ExeM-like"/>
</dbReference>
<name>A0ABY2XK09_9GAMM</name>
<evidence type="ECO:0000313" key="4">
    <source>
        <dbReference type="Proteomes" id="UP000739180"/>
    </source>
</evidence>
<dbReference type="PANTHER" id="PTHR42834">
    <property type="entry name" value="ENDONUCLEASE/EXONUCLEASE/PHOSPHATASE FAMILY PROTEIN (AFU_ORTHOLOGUE AFUA_3G09210)"/>
    <property type="match status" value="1"/>
</dbReference>
<dbReference type="InterPro" id="IPR036415">
    <property type="entry name" value="Lamin_tail_dom_sf"/>
</dbReference>
<dbReference type="NCBIfam" id="NF033681">
    <property type="entry name" value="ExeM_NucH_DNase"/>
    <property type="match status" value="1"/>
</dbReference>
<dbReference type="CDD" id="cd04486">
    <property type="entry name" value="YhcR_OBF_like"/>
    <property type="match status" value="1"/>
</dbReference>
<dbReference type="RefSeq" id="WP_138773570.1">
    <property type="nucleotide sequence ID" value="NZ_JBHSSX010000009.1"/>
</dbReference>
<dbReference type="Pfam" id="PF00932">
    <property type="entry name" value="LTD"/>
    <property type="match status" value="1"/>
</dbReference>
<dbReference type="Gene3D" id="2.60.40.1260">
    <property type="entry name" value="Lamin Tail domain"/>
    <property type="match status" value="1"/>
</dbReference>
<dbReference type="Gene3D" id="3.60.10.10">
    <property type="entry name" value="Endonuclease/exonuclease/phosphatase"/>
    <property type="match status" value="1"/>
</dbReference>
<reference evidence="3 4" key="1">
    <citation type="submission" date="2019-05" db="EMBL/GenBank/DDBJ databases">
        <title>Genome of Alcanivorax gelatiniphagus, an oil degrading marine bacteria.</title>
        <authorList>
            <person name="Kwon K.K."/>
        </authorList>
    </citation>
    <scope>NUCLEOTIDE SEQUENCE [LARGE SCALE GENOMIC DNA]</scope>
    <source>
        <strain evidence="3 4">MEBiC 08158</strain>
    </source>
</reference>
<dbReference type="PROSITE" id="PS51841">
    <property type="entry name" value="LTD"/>
    <property type="match status" value="1"/>
</dbReference>
<feature type="region of interest" description="Disordered" evidence="1">
    <location>
        <begin position="763"/>
        <end position="797"/>
    </location>
</feature>
<dbReference type="PANTHER" id="PTHR42834:SF1">
    <property type="entry name" value="ENDONUCLEASE_EXONUCLEASE_PHOSPHATASE FAMILY PROTEIN (AFU_ORTHOLOGUE AFUA_3G09210)"/>
    <property type="match status" value="1"/>
</dbReference>
<dbReference type="InterPro" id="IPR005135">
    <property type="entry name" value="Endo/exonuclease/phosphatase"/>
</dbReference>
<evidence type="ECO:0000256" key="1">
    <source>
        <dbReference type="SAM" id="MobiDB-lite"/>
    </source>
</evidence>
<dbReference type="SUPFAM" id="SSF74853">
    <property type="entry name" value="Lamin A/C globular tail domain"/>
    <property type="match status" value="1"/>
</dbReference>
<dbReference type="InterPro" id="IPR036691">
    <property type="entry name" value="Endo/exonu/phosph_ase_sf"/>
</dbReference>
<accession>A0ABY2XK09</accession>
<dbReference type="Proteomes" id="UP000739180">
    <property type="component" value="Unassembled WGS sequence"/>
</dbReference>
<keyword evidence="3" id="KW-0540">Nuclease</keyword>
<keyword evidence="4" id="KW-1185">Reference proteome</keyword>
<gene>
    <name evidence="3" type="ORF">FGS76_15685</name>
</gene>
<feature type="domain" description="LTD" evidence="2">
    <location>
        <begin position="9"/>
        <end position="155"/>
    </location>
</feature>
<dbReference type="GO" id="GO:0004519">
    <property type="term" value="F:endonuclease activity"/>
    <property type="evidence" value="ECO:0007669"/>
    <property type="project" value="UniProtKB-KW"/>
</dbReference>
<sequence>MRIFIMGLAGLTMACSAQGNILISEYVEGSGNNKALELYNSGDTSQSLNGYVLERYSNGSPTVSSSLALDGHNLAGGDVLVIATNQATGTLAGLADITSATINHNGDDAYVLRNADGVVDSFGRVGEDPGSAWTGGGLSTANQTLRRKDSVTSGDTVIDDAFDPSVEWVGFPSDTLDGLGEPGTGGGAGAKEPVPLGACGEAVTRIAAIQGPGDRSPLDGEGHVIEAVVTAVYPAFDGFYVMETEANRDNDPATSEGLFIYQPDAQVSAGDRVRVSGTVSEYYGLTQISADQQAVCEQEVTVTPVVLTLPFDDLADRESLEGMLVSVEQPLTVSDNYELARYGSMTLSDGRLFNPTNVAAPGEAARAVKEANSRNQVLLDDASNAQNPATVIYPEGGLAADNTLRAGYQTRPFRAVFTYGFNQWRLQPVGEVRFDATANPRSPIPDRAAASDLRVASFNVLNYFNGDGAGGGFPTPRGAENSQELTRQQDKLVAALNDIDADVVGLMEVENDGYGSDSAIAQLTAALGPSWRYVDPGLDSLGGDAIAVGLIYRGDVVEEVGTAATTDAGAFGNATNRQPLAQTFQPLNGGETLTVVVNHFKSKGSCPDNGINSAQGDGQGCWNAERVDAAQQLLSWLENNPTGASDGNWLVMGDLNSYAKEDPITTLRDAGLVNLVQRFQGEDAYSYTYKGEAGYLDHALASESLNGKVLATFEWHINADEPVAFSYQLPSYQSEEQHQRYYVADAWRASDHDPVVIDMALSANAGGEDGDGGGDSGSDSGSGSGSGSAGDSDSNGGGLGYGLLLMLAGLLRRRH</sequence>
<dbReference type="Pfam" id="PF03372">
    <property type="entry name" value="Exo_endo_phos"/>
    <property type="match status" value="1"/>
</dbReference>
<dbReference type="CDD" id="cd10283">
    <property type="entry name" value="MnuA_DNase1-like"/>
    <property type="match status" value="1"/>
</dbReference>
<protein>
    <submittedName>
        <fullName evidence="3">ExeM/NucH family extracellular endonuclease</fullName>
    </submittedName>
</protein>
<dbReference type="InterPro" id="IPR001322">
    <property type="entry name" value="Lamin_tail_dom"/>
</dbReference>
<dbReference type="EMBL" id="VCQT01000044">
    <property type="protein sequence ID" value="TMW11480.1"/>
    <property type="molecule type" value="Genomic_DNA"/>
</dbReference>
<keyword evidence="3" id="KW-0378">Hydrolase</keyword>